<dbReference type="PROSITE" id="PS51257">
    <property type="entry name" value="PROKAR_LIPOPROTEIN"/>
    <property type="match status" value="1"/>
</dbReference>
<dbReference type="Proteomes" id="UP000235803">
    <property type="component" value="Unassembled WGS sequence"/>
</dbReference>
<gene>
    <name evidence="2" type="ORF">C1H69_07160</name>
</gene>
<comment type="caution">
    <text evidence="2">The sequence shown here is derived from an EMBL/GenBank/DDBJ whole genome shotgun (WGS) entry which is preliminary data.</text>
</comment>
<evidence type="ECO:0000313" key="2">
    <source>
        <dbReference type="EMBL" id="PMR76146.1"/>
    </source>
</evidence>
<accession>A0A2N7U6S6</accession>
<evidence type="ECO:0000256" key="1">
    <source>
        <dbReference type="SAM" id="MobiDB-lite"/>
    </source>
</evidence>
<protein>
    <submittedName>
        <fullName evidence="2">Pilus assembly protein PilQ</fullName>
    </submittedName>
</protein>
<keyword evidence="3" id="KW-1185">Reference proteome</keyword>
<reference evidence="2 3" key="1">
    <citation type="submission" date="2018-01" db="EMBL/GenBank/DDBJ databases">
        <title>Halomonas endophytica sp. nov., isolated from storage liquid in the stems of Populus euphratica.</title>
        <authorList>
            <person name="Chen C."/>
        </authorList>
    </citation>
    <scope>NUCLEOTIDE SEQUENCE [LARGE SCALE GENOMIC DNA]</scope>
    <source>
        <strain evidence="2 3">MC28</strain>
    </source>
</reference>
<dbReference type="InterPro" id="IPR007446">
    <property type="entry name" value="PilP"/>
</dbReference>
<name>A0A2N7U6S6_9GAMM</name>
<sequence length="176" mass="18739">MPVHGRCVATAIALSLLAGCADPQLSSLDRDLSEIRANPGVLPRLEMPEVPDYRAPSYEEGDRRSPFQPQLPEPGAERGEGNGVLSPDVERQREPLEAFTLEELTLVGVLTMGGSSHVLVREPGGKVHRLGIGSYLGMDHGRIVGITSSAMQVVELVSTGGGGWVERSTRMTLGGD</sequence>
<proteinExistence type="predicted"/>
<organism evidence="2 3">
    <name type="scientific">Billgrantia endophytica</name>
    <dbReference type="NCBI Taxonomy" id="2033802"/>
    <lineage>
        <taxon>Bacteria</taxon>
        <taxon>Pseudomonadati</taxon>
        <taxon>Pseudomonadota</taxon>
        <taxon>Gammaproteobacteria</taxon>
        <taxon>Oceanospirillales</taxon>
        <taxon>Halomonadaceae</taxon>
        <taxon>Billgrantia</taxon>
    </lineage>
</organism>
<feature type="region of interest" description="Disordered" evidence="1">
    <location>
        <begin position="46"/>
        <end position="91"/>
    </location>
</feature>
<dbReference type="EMBL" id="PNRF01000013">
    <property type="protein sequence ID" value="PMR76146.1"/>
    <property type="molecule type" value="Genomic_DNA"/>
</dbReference>
<dbReference type="OrthoDB" id="5296580at2"/>
<evidence type="ECO:0000313" key="3">
    <source>
        <dbReference type="Proteomes" id="UP000235803"/>
    </source>
</evidence>
<dbReference type="PIRSF" id="PIRSF016481">
    <property type="entry name" value="Pilus_assembly_PilP"/>
    <property type="match status" value="1"/>
</dbReference>
<dbReference type="Pfam" id="PF04351">
    <property type="entry name" value="PilP"/>
    <property type="match status" value="1"/>
</dbReference>
<dbReference type="RefSeq" id="WP_102652719.1">
    <property type="nucleotide sequence ID" value="NZ_PNRF01000013.1"/>
</dbReference>
<dbReference type="AlphaFoldDB" id="A0A2N7U6S6"/>
<dbReference type="Gene3D" id="2.30.30.830">
    <property type="match status" value="1"/>
</dbReference>